<proteinExistence type="inferred from homology"/>
<evidence type="ECO:0000256" key="3">
    <source>
        <dbReference type="ARBA" id="ARBA00022692"/>
    </source>
</evidence>
<keyword evidence="5 6" id="KW-0472">Membrane</keyword>
<dbReference type="InterPro" id="IPR005045">
    <property type="entry name" value="CDC50/LEM3_fam"/>
</dbReference>
<evidence type="ECO:0000313" key="10">
    <source>
        <dbReference type="WBParaSite" id="EVEC_0000204701-mRNA-1"/>
    </source>
</evidence>
<dbReference type="STRING" id="51028.A0A0N4UX08"/>
<dbReference type="WBParaSite" id="EVEC_0000204701-mRNA-1">
    <property type="protein sequence ID" value="EVEC_0000204701-mRNA-1"/>
    <property type="gene ID" value="EVEC_0000204701"/>
</dbReference>
<dbReference type="Pfam" id="PF03381">
    <property type="entry name" value="CDC50"/>
    <property type="match status" value="1"/>
</dbReference>
<evidence type="ECO:0000256" key="2">
    <source>
        <dbReference type="ARBA" id="ARBA00009457"/>
    </source>
</evidence>
<evidence type="ECO:0000313" key="9">
    <source>
        <dbReference type="Proteomes" id="UP000274131"/>
    </source>
</evidence>
<dbReference type="GO" id="GO:0005886">
    <property type="term" value="C:plasma membrane"/>
    <property type="evidence" value="ECO:0007669"/>
    <property type="project" value="TreeGrafter"/>
</dbReference>
<feature type="transmembrane region" description="Helical" evidence="7">
    <location>
        <begin position="255"/>
        <end position="275"/>
    </location>
</feature>
<keyword evidence="9" id="KW-1185">Reference proteome</keyword>
<reference evidence="8 9" key="2">
    <citation type="submission" date="2018-10" db="EMBL/GenBank/DDBJ databases">
        <authorList>
            <consortium name="Pathogen Informatics"/>
        </authorList>
    </citation>
    <scope>NUCLEOTIDE SEQUENCE [LARGE SCALE GENOMIC DNA]</scope>
</reference>
<dbReference type="AlphaFoldDB" id="A0A0N4UX08"/>
<evidence type="ECO:0000256" key="6">
    <source>
        <dbReference type="PIRNR" id="PIRNR015840"/>
    </source>
</evidence>
<comment type="subcellular location">
    <subcellularLocation>
        <location evidence="1">Membrane</location>
        <topology evidence="1">Multi-pass membrane protein</topology>
    </subcellularLocation>
</comment>
<dbReference type="PANTHER" id="PTHR10926">
    <property type="entry name" value="CELL CYCLE CONTROL PROTEIN 50"/>
    <property type="match status" value="1"/>
</dbReference>
<dbReference type="OrthoDB" id="340608at2759"/>
<dbReference type="GO" id="GO:0005794">
    <property type="term" value="C:Golgi apparatus"/>
    <property type="evidence" value="ECO:0007669"/>
    <property type="project" value="TreeGrafter"/>
</dbReference>
<name>A0A0N4UX08_ENTVE</name>
<dbReference type="PANTHER" id="PTHR10926:SF0">
    <property type="entry name" value="CDC50, ISOFORM A"/>
    <property type="match status" value="1"/>
</dbReference>
<dbReference type="GO" id="GO:0005783">
    <property type="term" value="C:endoplasmic reticulum"/>
    <property type="evidence" value="ECO:0007669"/>
    <property type="project" value="TreeGrafter"/>
</dbReference>
<protein>
    <submittedName>
        <fullName evidence="10">Transmembrane protein 30C</fullName>
    </submittedName>
</protein>
<accession>A0A0N4UX08</accession>
<reference evidence="10" key="1">
    <citation type="submission" date="2017-02" db="UniProtKB">
        <authorList>
            <consortium name="WormBaseParasite"/>
        </authorList>
    </citation>
    <scope>IDENTIFICATION</scope>
</reference>
<evidence type="ECO:0000256" key="5">
    <source>
        <dbReference type="ARBA" id="ARBA00023136"/>
    </source>
</evidence>
<keyword evidence="3 7" id="KW-0812">Transmembrane</keyword>
<keyword evidence="4 7" id="KW-1133">Transmembrane helix</keyword>
<organism evidence="10">
    <name type="scientific">Enterobius vermicularis</name>
    <name type="common">Human pinworm</name>
    <dbReference type="NCBI Taxonomy" id="51028"/>
    <lineage>
        <taxon>Eukaryota</taxon>
        <taxon>Metazoa</taxon>
        <taxon>Ecdysozoa</taxon>
        <taxon>Nematoda</taxon>
        <taxon>Chromadorea</taxon>
        <taxon>Rhabditida</taxon>
        <taxon>Spirurina</taxon>
        <taxon>Oxyuridomorpha</taxon>
        <taxon>Oxyuroidea</taxon>
        <taxon>Oxyuridae</taxon>
        <taxon>Enterobius</taxon>
    </lineage>
</organism>
<evidence type="ECO:0000256" key="7">
    <source>
        <dbReference type="SAM" id="Phobius"/>
    </source>
</evidence>
<sequence>MARAISLSEWLLTQGFLVKESITEYTDCGSLPGICRINISLKEPFHGDVYFYYALDRYYQNHRLYVKSRSDKQLLGNLQEVSECEPYDRTNTSHGEVVIAPCGAIANSMFNDTFTLYFTGRNDRILVPWTYEGVAWEVDKKYKFRNPPGENLREAFKNTAKPPNWQKNIWELDPEHPDNNGFLNTDFIVWMRTAALPSFRKLYRKLSRTSGFFFDGLPSGNYELEIVNNYEVSVFGGKKYFVISTTTWIGGKNPFLGIMYVGVGIFLFGATRCYCKDPKRIMRR</sequence>
<dbReference type="PIRSF" id="PIRSF015840">
    <property type="entry name" value="DUF284_TM_euk"/>
    <property type="match status" value="1"/>
</dbReference>
<dbReference type="Proteomes" id="UP000274131">
    <property type="component" value="Unassembled WGS sequence"/>
</dbReference>
<gene>
    <name evidence="8" type="ORF">EVEC_LOCUS1755</name>
</gene>
<dbReference type="EMBL" id="UXUI01007262">
    <property type="protein sequence ID" value="VDD86612.1"/>
    <property type="molecule type" value="Genomic_DNA"/>
</dbReference>
<evidence type="ECO:0000256" key="1">
    <source>
        <dbReference type="ARBA" id="ARBA00004141"/>
    </source>
</evidence>
<evidence type="ECO:0000313" key="8">
    <source>
        <dbReference type="EMBL" id="VDD86612.1"/>
    </source>
</evidence>
<evidence type="ECO:0000256" key="4">
    <source>
        <dbReference type="ARBA" id="ARBA00022989"/>
    </source>
</evidence>
<comment type="similarity">
    <text evidence="2 6">Belongs to the CDC50/LEM3 family.</text>
</comment>